<evidence type="ECO:0000313" key="4">
    <source>
        <dbReference type="EMBL" id="TDQ44601.1"/>
    </source>
</evidence>
<dbReference type="Pfam" id="PF03641">
    <property type="entry name" value="Lysine_decarbox"/>
    <property type="match status" value="1"/>
</dbReference>
<dbReference type="SUPFAM" id="SSF102405">
    <property type="entry name" value="MCP/YpsA-like"/>
    <property type="match status" value="1"/>
</dbReference>
<dbReference type="PANTHER" id="PTHR43393">
    <property type="entry name" value="CYTOKININ RIBOSIDE 5'-MONOPHOSPHATE PHOSPHORIBOHYDROLASE"/>
    <property type="match status" value="1"/>
</dbReference>
<keyword evidence="5" id="KW-1185">Reference proteome</keyword>
<comment type="catalytic activity">
    <reaction evidence="1">
        <text>AMP + H2O = D-ribose 5-phosphate + adenine</text>
        <dbReference type="Rhea" id="RHEA:20129"/>
        <dbReference type="ChEBI" id="CHEBI:15377"/>
        <dbReference type="ChEBI" id="CHEBI:16708"/>
        <dbReference type="ChEBI" id="CHEBI:78346"/>
        <dbReference type="ChEBI" id="CHEBI:456215"/>
        <dbReference type="EC" id="3.2.2.4"/>
    </reaction>
</comment>
<comment type="caution">
    <text evidence="4">The sequence shown here is derived from an EMBL/GenBank/DDBJ whole genome shotgun (WGS) entry which is preliminary data.</text>
</comment>
<dbReference type="InterPro" id="IPR052341">
    <property type="entry name" value="LOG_family_nucleotidases"/>
</dbReference>
<dbReference type="RefSeq" id="WP_133593042.1">
    <property type="nucleotide sequence ID" value="NZ_CP037953.1"/>
</dbReference>
<dbReference type="Gene3D" id="3.40.50.450">
    <property type="match status" value="1"/>
</dbReference>
<name>A0A4R6UD48_9GAMM</name>
<proteinExistence type="predicted"/>
<accession>A0A4R6UD48</accession>
<dbReference type="OrthoDB" id="9801098at2"/>
<dbReference type="PANTHER" id="PTHR43393:SF3">
    <property type="entry name" value="LYSINE DECARBOXYLASE-LIKE PROTEIN"/>
    <property type="match status" value="1"/>
</dbReference>
<dbReference type="InterPro" id="IPR031100">
    <property type="entry name" value="LOG_fam"/>
</dbReference>
<evidence type="ECO:0000256" key="1">
    <source>
        <dbReference type="ARBA" id="ARBA00000274"/>
    </source>
</evidence>
<evidence type="ECO:0000313" key="5">
    <source>
        <dbReference type="Proteomes" id="UP000295375"/>
    </source>
</evidence>
<organism evidence="4 5">
    <name type="scientific">Permianibacter aggregans</name>
    <dbReference type="NCBI Taxonomy" id="1510150"/>
    <lineage>
        <taxon>Bacteria</taxon>
        <taxon>Pseudomonadati</taxon>
        <taxon>Pseudomonadota</taxon>
        <taxon>Gammaproteobacteria</taxon>
        <taxon>Pseudomonadales</taxon>
        <taxon>Pseudomonadaceae</taxon>
        <taxon>Permianibacter</taxon>
    </lineage>
</organism>
<protein>
    <recommendedName>
        <fullName evidence="3">AMP nucleosidase</fullName>
        <ecNumber evidence="2">3.2.2.4</ecNumber>
    </recommendedName>
    <alternativeName>
        <fullName evidence="3">AMP nucleosidase</fullName>
    </alternativeName>
</protein>
<evidence type="ECO:0000256" key="2">
    <source>
        <dbReference type="ARBA" id="ARBA00011985"/>
    </source>
</evidence>
<evidence type="ECO:0000256" key="3">
    <source>
        <dbReference type="ARBA" id="ARBA00031983"/>
    </source>
</evidence>
<reference evidence="4 5" key="1">
    <citation type="submission" date="2019-03" db="EMBL/GenBank/DDBJ databases">
        <title>Genomic Encyclopedia of Type Strains, Phase IV (KMG-IV): sequencing the most valuable type-strain genomes for metagenomic binning, comparative biology and taxonomic classification.</title>
        <authorList>
            <person name="Goeker M."/>
        </authorList>
    </citation>
    <scope>NUCLEOTIDE SEQUENCE [LARGE SCALE GENOMIC DNA]</scope>
    <source>
        <strain evidence="4 5">DSM 103792</strain>
    </source>
</reference>
<dbReference type="GO" id="GO:0005829">
    <property type="term" value="C:cytosol"/>
    <property type="evidence" value="ECO:0007669"/>
    <property type="project" value="TreeGrafter"/>
</dbReference>
<dbReference type="Proteomes" id="UP000295375">
    <property type="component" value="Unassembled WGS sequence"/>
</dbReference>
<dbReference type="GO" id="GO:0008714">
    <property type="term" value="F:AMP nucleosidase activity"/>
    <property type="evidence" value="ECO:0007669"/>
    <property type="project" value="UniProtKB-EC"/>
</dbReference>
<sequence length="306" mass="34576">MSKEPTRPRVYPSARATVAEAQCQSDSPQTCSPSFRLAFADQDFLTSDDTRAVRLQLEWQKFDLLLSRAGIDHTIVMFGSARIRPADIAAKHTETVQQLLAADPNNPQRQRELQYQQSLQQKSEYYDYTRQLAARIAAESEQAFGFPATVITGGGPGIMEAANRGASDAGKPSIGLNIVLPKEQQPNPYITPEFCFHFHYFAIRKMHFLMRARSIITFPGGFGTIDELIETLTLLQTGRIRPLPIVLFGRRYWQRVINFEAMVEEGTIEEKDLQLFRYADSVDEAFDHIAAFYRAHPLTNGEALVE</sequence>
<dbReference type="AlphaFoldDB" id="A0A4R6UD48"/>
<dbReference type="EMBL" id="SNYM01000023">
    <property type="protein sequence ID" value="TDQ44601.1"/>
    <property type="molecule type" value="Genomic_DNA"/>
</dbReference>
<gene>
    <name evidence="4" type="ORF">EV696_1233</name>
</gene>
<dbReference type="EC" id="3.2.2.4" evidence="2"/>